<keyword evidence="2" id="KW-0813">Transport</keyword>
<feature type="transmembrane region" description="Helical" evidence="6">
    <location>
        <begin position="385"/>
        <end position="409"/>
    </location>
</feature>
<feature type="domain" description="Major facilitator superfamily (MFS) profile" evidence="7">
    <location>
        <begin position="44"/>
        <end position="452"/>
    </location>
</feature>
<proteinExistence type="predicted"/>
<feature type="transmembrane region" description="Helical" evidence="6">
    <location>
        <begin position="42"/>
        <end position="61"/>
    </location>
</feature>
<evidence type="ECO:0000256" key="1">
    <source>
        <dbReference type="ARBA" id="ARBA00004651"/>
    </source>
</evidence>
<dbReference type="PANTHER" id="PTHR43826:SF3">
    <property type="entry name" value="GLUCOSE-6-PHOSPHATE EXCHANGER SLC37A4"/>
    <property type="match status" value="1"/>
</dbReference>
<evidence type="ECO:0000256" key="5">
    <source>
        <dbReference type="ARBA" id="ARBA00023136"/>
    </source>
</evidence>
<evidence type="ECO:0000313" key="9">
    <source>
        <dbReference type="Proteomes" id="UP001314796"/>
    </source>
</evidence>
<feature type="transmembrane region" description="Helical" evidence="6">
    <location>
        <begin position="73"/>
        <end position="94"/>
    </location>
</feature>
<feature type="transmembrane region" description="Helical" evidence="6">
    <location>
        <begin position="106"/>
        <end position="125"/>
    </location>
</feature>
<evidence type="ECO:0000256" key="4">
    <source>
        <dbReference type="ARBA" id="ARBA00022989"/>
    </source>
</evidence>
<dbReference type="PANTHER" id="PTHR43826">
    <property type="entry name" value="GLUCOSE-6-PHOSPHATE EXCHANGER SLC37A4"/>
    <property type="match status" value="1"/>
</dbReference>
<dbReference type="Pfam" id="PF07690">
    <property type="entry name" value="MFS_1"/>
    <property type="match status" value="1"/>
</dbReference>
<accession>A0ABS2NR28</accession>
<reference evidence="8 9" key="1">
    <citation type="submission" date="2021-01" db="EMBL/GenBank/DDBJ databases">
        <title>Genomic Encyclopedia of Type Strains, Phase IV (KMG-IV): sequencing the most valuable type-strain genomes for metagenomic binning, comparative biology and taxonomic classification.</title>
        <authorList>
            <person name="Goeker M."/>
        </authorList>
    </citation>
    <scope>NUCLEOTIDE SEQUENCE [LARGE SCALE GENOMIC DNA]</scope>
    <source>
        <strain evidence="8 9">DSM 25890</strain>
    </source>
</reference>
<dbReference type="Proteomes" id="UP001314796">
    <property type="component" value="Unassembled WGS sequence"/>
</dbReference>
<feature type="transmembrane region" description="Helical" evidence="6">
    <location>
        <begin position="260"/>
        <end position="278"/>
    </location>
</feature>
<gene>
    <name evidence="8" type="ORF">JOC73_001983</name>
</gene>
<keyword evidence="4 6" id="KW-1133">Transmembrane helix</keyword>
<evidence type="ECO:0000256" key="3">
    <source>
        <dbReference type="ARBA" id="ARBA00022692"/>
    </source>
</evidence>
<dbReference type="PROSITE" id="PS50850">
    <property type="entry name" value="MFS"/>
    <property type="match status" value="1"/>
</dbReference>
<dbReference type="InterPro" id="IPR020846">
    <property type="entry name" value="MFS_dom"/>
</dbReference>
<evidence type="ECO:0000256" key="6">
    <source>
        <dbReference type="SAM" id="Phobius"/>
    </source>
</evidence>
<keyword evidence="9" id="KW-1185">Reference proteome</keyword>
<organism evidence="8 9">
    <name type="scientific">Alkaliphilus hydrothermalis</name>
    <dbReference type="NCBI Taxonomy" id="1482730"/>
    <lineage>
        <taxon>Bacteria</taxon>
        <taxon>Bacillati</taxon>
        <taxon>Bacillota</taxon>
        <taxon>Clostridia</taxon>
        <taxon>Peptostreptococcales</taxon>
        <taxon>Natronincolaceae</taxon>
        <taxon>Alkaliphilus</taxon>
    </lineage>
</organism>
<comment type="caution">
    <text evidence="8">The sequence shown here is derived from an EMBL/GenBank/DDBJ whole genome shotgun (WGS) entry which is preliminary data.</text>
</comment>
<keyword evidence="5 6" id="KW-0472">Membrane</keyword>
<evidence type="ECO:0000259" key="7">
    <source>
        <dbReference type="PROSITE" id="PS50850"/>
    </source>
</evidence>
<feature type="transmembrane region" description="Helical" evidence="6">
    <location>
        <begin position="328"/>
        <end position="348"/>
    </location>
</feature>
<protein>
    <submittedName>
        <fullName evidence="8">Sugar phosphate permease</fullName>
    </submittedName>
</protein>
<comment type="subcellular location">
    <subcellularLocation>
        <location evidence="1">Cell membrane</location>
        <topology evidence="1">Multi-pass membrane protein</topology>
    </subcellularLocation>
</comment>
<dbReference type="InterPro" id="IPR036259">
    <property type="entry name" value="MFS_trans_sf"/>
</dbReference>
<dbReference type="RefSeq" id="WP_330613153.1">
    <property type="nucleotide sequence ID" value="NZ_JAFBEE010000012.1"/>
</dbReference>
<dbReference type="Gene3D" id="1.20.1250.20">
    <property type="entry name" value="MFS general substrate transporter like domains"/>
    <property type="match status" value="2"/>
</dbReference>
<feature type="transmembrane region" description="Helical" evidence="6">
    <location>
        <begin position="429"/>
        <end position="447"/>
    </location>
</feature>
<dbReference type="InterPro" id="IPR051337">
    <property type="entry name" value="OPA_Antiporter"/>
</dbReference>
<evidence type="ECO:0000313" key="8">
    <source>
        <dbReference type="EMBL" id="MBM7615413.1"/>
    </source>
</evidence>
<keyword evidence="3 6" id="KW-0812">Transmembrane</keyword>
<dbReference type="EMBL" id="JAFBEE010000012">
    <property type="protein sequence ID" value="MBM7615413.1"/>
    <property type="molecule type" value="Genomic_DNA"/>
</dbReference>
<feature type="transmembrane region" description="Helical" evidence="6">
    <location>
        <begin position="131"/>
        <end position="153"/>
    </location>
</feature>
<name>A0ABS2NR28_9FIRM</name>
<sequence length="468" mass="51074">MKDFKFTCNISLHKVEWNSMRLMKGSENMEENKVKKMLSYRWIVWGVLALAYIIVFFHRLAIGVVREDLVNTFGITGTTFANIGSTYFYAYMFMQIPSGILADSLGARKTVTLGTLLAGIGSVMFGLAPNLFMLFAGRLLVGIGVSVVFIAILKVQSQWFKESEFGTMSGITSFVGNMGGIFAQTPLAILVGYFTWRSTFAGIGAISILLAILCYVVVRNTPQDMGLPTIEEIEGKKKEAQAVERPPLLKSLGQALTNPYTWPGFVIFTGFFGAFVSLTGTWGNSYLVDVYGLAPEKAPNYLMVAVLGLALGGLVIGKISDAVKSRKIPMIAFGTIYVACWAIIVFVGDGKPPVEILYPLFFILGFTCPAFVLGWACGKEVNHPAIAGISTSIVNMGGFFGGAILPPILGKIFDTYGGTMEATELYQKAFLYCFAFAAVGYVFTFLVKETRCKNIYADSLCGRNLKQK</sequence>
<dbReference type="SUPFAM" id="SSF103473">
    <property type="entry name" value="MFS general substrate transporter"/>
    <property type="match status" value="1"/>
</dbReference>
<dbReference type="InterPro" id="IPR011701">
    <property type="entry name" value="MFS"/>
</dbReference>
<feature type="transmembrane region" description="Helical" evidence="6">
    <location>
        <begin position="174"/>
        <end position="194"/>
    </location>
</feature>
<dbReference type="PIRSF" id="PIRSF002808">
    <property type="entry name" value="Hexose_phosphate_transp"/>
    <property type="match status" value="1"/>
</dbReference>
<feature type="transmembrane region" description="Helical" evidence="6">
    <location>
        <begin position="298"/>
        <end position="316"/>
    </location>
</feature>
<evidence type="ECO:0000256" key="2">
    <source>
        <dbReference type="ARBA" id="ARBA00022448"/>
    </source>
</evidence>
<dbReference type="InterPro" id="IPR000849">
    <property type="entry name" value="Sugar_P_transporter"/>
</dbReference>
<feature type="transmembrane region" description="Helical" evidence="6">
    <location>
        <begin position="360"/>
        <end position="378"/>
    </location>
</feature>
<feature type="transmembrane region" description="Helical" evidence="6">
    <location>
        <begin position="200"/>
        <end position="218"/>
    </location>
</feature>